<sequence>MARAIILEPELLVLDEPTSALDRTVQKQLVTLLRDLQARRQLSYLFISHDLAVIRAMAHRIMVLKDGEVVEQGACLDVLSAPKHAYTQALISAAHLTH</sequence>
<evidence type="ECO:0000256" key="2">
    <source>
        <dbReference type="ARBA" id="ARBA00022448"/>
    </source>
</evidence>
<accession>A0A455UC29</accession>
<dbReference type="KEGG" id="hsr:HSBAA_34370"/>
<evidence type="ECO:0000313" key="6">
    <source>
        <dbReference type="Proteomes" id="UP000320231"/>
    </source>
</evidence>
<name>A0A455UC29_9GAMM</name>
<dbReference type="PANTHER" id="PTHR43776:SF7">
    <property type="entry name" value="D,D-DIPEPTIDE TRANSPORT ATP-BINDING PROTEIN DDPF-RELATED"/>
    <property type="match status" value="1"/>
</dbReference>
<dbReference type="Gene3D" id="3.40.50.300">
    <property type="entry name" value="P-loop containing nucleotide triphosphate hydrolases"/>
    <property type="match status" value="1"/>
</dbReference>
<dbReference type="SUPFAM" id="SSF52540">
    <property type="entry name" value="P-loop containing nucleoside triphosphate hydrolases"/>
    <property type="match status" value="1"/>
</dbReference>
<evidence type="ECO:0000256" key="1">
    <source>
        <dbReference type="ARBA" id="ARBA00005417"/>
    </source>
</evidence>
<comment type="similarity">
    <text evidence="1">Belongs to the ABC transporter superfamily.</text>
</comment>
<dbReference type="InterPro" id="IPR050319">
    <property type="entry name" value="ABC_transp_ATP-bind"/>
</dbReference>
<evidence type="ECO:0008006" key="7">
    <source>
        <dbReference type="Google" id="ProtNLM"/>
    </source>
</evidence>
<dbReference type="InterPro" id="IPR027417">
    <property type="entry name" value="P-loop_NTPase"/>
</dbReference>
<keyword evidence="3" id="KW-0547">Nucleotide-binding</keyword>
<organism evidence="5 6">
    <name type="scientific">Vreelandella sulfidaeris</name>
    <dbReference type="NCBI Taxonomy" id="115553"/>
    <lineage>
        <taxon>Bacteria</taxon>
        <taxon>Pseudomonadati</taxon>
        <taxon>Pseudomonadota</taxon>
        <taxon>Gammaproteobacteria</taxon>
        <taxon>Oceanospirillales</taxon>
        <taxon>Halomonadaceae</taxon>
        <taxon>Vreelandella</taxon>
    </lineage>
</organism>
<reference evidence="5 6" key="1">
    <citation type="journal article" date="2019" name="Microbiol. Resour. Announc.">
        <title>Complete Genome Sequence of Halomonas sulfidaeris Strain Esulfide1 Isolated from a Metal Sulfide Rock at a Depth of 2,200 Meters, Obtained Using Nanopore Sequencing.</title>
        <authorList>
            <person name="Saito M."/>
            <person name="Nishigata A."/>
            <person name="Galipon J."/>
            <person name="Arakawa K."/>
        </authorList>
    </citation>
    <scope>NUCLEOTIDE SEQUENCE [LARGE SCALE GENOMIC DNA]</scope>
    <source>
        <strain evidence="5 6">ATCC BAA-803</strain>
    </source>
</reference>
<proteinExistence type="inferred from homology"/>
<keyword evidence="4" id="KW-0067">ATP-binding</keyword>
<evidence type="ECO:0000256" key="3">
    <source>
        <dbReference type="ARBA" id="ARBA00022741"/>
    </source>
</evidence>
<gene>
    <name evidence="5" type="ORF">HSBAA_34370</name>
</gene>
<dbReference type="AlphaFoldDB" id="A0A455UC29"/>
<protein>
    <recommendedName>
        <fullName evidence="7">Oligopeptide/dipeptide ABC transporter C-terminal domain-containing protein</fullName>
    </recommendedName>
</protein>
<dbReference type="GO" id="GO:0005524">
    <property type="term" value="F:ATP binding"/>
    <property type="evidence" value="ECO:0007669"/>
    <property type="project" value="UniProtKB-KW"/>
</dbReference>
<dbReference type="Proteomes" id="UP000320231">
    <property type="component" value="Chromosome"/>
</dbReference>
<dbReference type="PANTHER" id="PTHR43776">
    <property type="entry name" value="TRANSPORT ATP-BINDING PROTEIN"/>
    <property type="match status" value="1"/>
</dbReference>
<keyword evidence="2" id="KW-0813">Transport</keyword>
<evidence type="ECO:0000256" key="4">
    <source>
        <dbReference type="ARBA" id="ARBA00022840"/>
    </source>
</evidence>
<dbReference type="EMBL" id="AP019514">
    <property type="protein sequence ID" value="BBI62131.1"/>
    <property type="molecule type" value="Genomic_DNA"/>
</dbReference>
<evidence type="ECO:0000313" key="5">
    <source>
        <dbReference type="EMBL" id="BBI62131.1"/>
    </source>
</evidence>